<sequence length="193" mass="22164">MNDQSTQSRNDEWSLAFHSLTANPLTESFIFRFDYVHRELTVLLYHVRNMPIIDEVSLNLAPDIIWLKIPTISYLLKTADVTNSSKINVVAITEVALVLEEYPTWDHYANEDAPIDPSKPPWILYYTNEYAHVFVLMINCWVSSFFIPSLIFLMNTSHLLFNSSVLNIPKHSSSLFSSSLVIKSISYSLCKVL</sequence>
<dbReference type="EMBL" id="JBAMMX010000022">
    <property type="protein sequence ID" value="KAK6918725.1"/>
    <property type="molecule type" value="Genomic_DNA"/>
</dbReference>
<evidence type="ECO:0000256" key="1">
    <source>
        <dbReference type="SAM" id="Phobius"/>
    </source>
</evidence>
<keyword evidence="1" id="KW-1133">Transmembrane helix</keyword>
<feature type="transmembrane region" description="Helical" evidence="1">
    <location>
        <begin position="130"/>
        <end position="153"/>
    </location>
</feature>
<proteinExistence type="predicted"/>
<accession>A0AAN8UNE0</accession>
<name>A0AAN8UNE0_9MAGN</name>
<gene>
    <name evidence="2" type="ORF">RJ641_017147</name>
</gene>
<comment type="caution">
    <text evidence="2">The sequence shown here is derived from an EMBL/GenBank/DDBJ whole genome shotgun (WGS) entry which is preliminary data.</text>
</comment>
<organism evidence="2 3">
    <name type="scientific">Dillenia turbinata</name>
    <dbReference type="NCBI Taxonomy" id="194707"/>
    <lineage>
        <taxon>Eukaryota</taxon>
        <taxon>Viridiplantae</taxon>
        <taxon>Streptophyta</taxon>
        <taxon>Embryophyta</taxon>
        <taxon>Tracheophyta</taxon>
        <taxon>Spermatophyta</taxon>
        <taxon>Magnoliopsida</taxon>
        <taxon>eudicotyledons</taxon>
        <taxon>Gunneridae</taxon>
        <taxon>Pentapetalae</taxon>
        <taxon>Dilleniales</taxon>
        <taxon>Dilleniaceae</taxon>
        <taxon>Dillenia</taxon>
    </lineage>
</organism>
<reference evidence="2 3" key="1">
    <citation type="submission" date="2023-12" db="EMBL/GenBank/DDBJ databases">
        <title>A high-quality genome assembly for Dillenia turbinata (Dilleniales).</title>
        <authorList>
            <person name="Chanderbali A."/>
        </authorList>
    </citation>
    <scope>NUCLEOTIDE SEQUENCE [LARGE SCALE GENOMIC DNA]</scope>
    <source>
        <strain evidence="2">LSX21</strain>
        <tissue evidence="2">Leaf</tissue>
    </source>
</reference>
<keyword evidence="1" id="KW-0812">Transmembrane</keyword>
<protein>
    <submittedName>
        <fullName evidence="2">Uncharacterized protein</fullName>
    </submittedName>
</protein>
<evidence type="ECO:0000313" key="2">
    <source>
        <dbReference type="EMBL" id="KAK6918725.1"/>
    </source>
</evidence>
<evidence type="ECO:0000313" key="3">
    <source>
        <dbReference type="Proteomes" id="UP001370490"/>
    </source>
</evidence>
<keyword evidence="1" id="KW-0472">Membrane</keyword>
<dbReference type="Proteomes" id="UP001370490">
    <property type="component" value="Unassembled WGS sequence"/>
</dbReference>
<dbReference type="AlphaFoldDB" id="A0AAN8UNE0"/>
<keyword evidence="3" id="KW-1185">Reference proteome</keyword>